<protein>
    <submittedName>
        <fullName evidence="1">Uncharacterized protein</fullName>
    </submittedName>
</protein>
<name>A0A368ZK58_9FLAO</name>
<dbReference type="RefSeq" id="WP_114308620.1">
    <property type="nucleotide sequence ID" value="NZ_QPJO01000001.1"/>
</dbReference>
<evidence type="ECO:0000313" key="1">
    <source>
        <dbReference type="EMBL" id="RCW94151.1"/>
    </source>
</evidence>
<dbReference type="AlphaFoldDB" id="A0A368ZK58"/>
<sequence>MKRLGFLSILLLFMISCQKDYNKTKHSYQFIPPNAEAVIQINELNDFLNSITNNTILETVYSDNLKAVSPILKQFSTTAPVYLTYKDSTVTDYLILTKHDTTLFVIDSLPNLISETLANSKITKTQIDESVIYHTVIGNTFAGSNDLNLLKNLNAENENTALSQLIETTDTKAVASIVFKSAAVNYSELLFTPLIEEDHSNYTVLDFTPHNKSLSYHGILTAKDSITNFMDRFNFTIPQKINTPQIAPKSTKSLLSITYDDFSVFLKNNSSTELNLNPETPTFLNFTNEISRTDEALILHSLDPKLLVEAIEEKSHFETFRDLDIFNFENPDFFKTILNPFITFEEAKYFAVFENFVIFTAEPEALKSILVNALNRQTLSNSEAFINMQAQLSDEASLFIYKDSDALSSYLDASLKGYDANAVQFIHEDHYTHVHGIIQKFKKRSATNSVNEAFTTTLEHPLILAPQVVKNHITKTYDIVAQDANNILYLISNTGNILWKKQLQGQILGAIEQIDMYKNGRLQLAFTTPKRLYVLDRNGNDVSPFPLKFNDPITQPLSVFDYNKRKDYRLLVTQGKHLLMYNAKGQPIKGFKYKNNGAALKTQPQHYRIGTKDYIVFAAGKDLKILNRQGQNRINLKEGFQFSDNSIYLYQNKFTTTNTLGQLVQVNTRGTITRENLNLTDNHNLNTTSKTMVTLNENKLTIKSRTIDLDYGDYTAPRIFYLNDKIYITTTDKQAKKVYLFDSQGKPIPNFPVFGVGAATLEKLDDERDLELISQSDDQTIVVYKIN</sequence>
<dbReference type="SUPFAM" id="SSF69322">
    <property type="entry name" value="Tricorn protease domain 2"/>
    <property type="match status" value="1"/>
</dbReference>
<accession>A0A368ZK58</accession>
<reference evidence="1 2" key="1">
    <citation type="submission" date="2018-07" db="EMBL/GenBank/DDBJ databases">
        <title>Genomic Encyclopedia of Type Strains, Phase III (KMG-III): the genomes of soil and plant-associated and newly described type strains.</title>
        <authorList>
            <person name="Whitman W."/>
        </authorList>
    </citation>
    <scope>NUCLEOTIDE SEQUENCE [LARGE SCALE GENOMIC DNA]</scope>
    <source>
        <strain evidence="1 2">CECT 7958</strain>
    </source>
</reference>
<proteinExistence type="predicted"/>
<organism evidence="1 2">
    <name type="scientific">Winogradskyella arenosi</name>
    <dbReference type="NCBI Taxonomy" id="533325"/>
    <lineage>
        <taxon>Bacteria</taxon>
        <taxon>Pseudomonadati</taxon>
        <taxon>Bacteroidota</taxon>
        <taxon>Flavobacteriia</taxon>
        <taxon>Flavobacteriales</taxon>
        <taxon>Flavobacteriaceae</taxon>
        <taxon>Winogradskyella</taxon>
    </lineage>
</organism>
<gene>
    <name evidence="1" type="ORF">DFQ08_101959</name>
</gene>
<dbReference type="Proteomes" id="UP000253436">
    <property type="component" value="Unassembled WGS sequence"/>
</dbReference>
<dbReference type="EMBL" id="QPJO01000001">
    <property type="protein sequence ID" value="RCW94151.1"/>
    <property type="molecule type" value="Genomic_DNA"/>
</dbReference>
<dbReference type="OrthoDB" id="1093345at2"/>
<comment type="caution">
    <text evidence="1">The sequence shown here is derived from an EMBL/GenBank/DDBJ whole genome shotgun (WGS) entry which is preliminary data.</text>
</comment>
<keyword evidence="2" id="KW-1185">Reference proteome</keyword>
<dbReference type="PROSITE" id="PS51257">
    <property type="entry name" value="PROKAR_LIPOPROTEIN"/>
    <property type="match status" value="1"/>
</dbReference>
<evidence type="ECO:0000313" key="2">
    <source>
        <dbReference type="Proteomes" id="UP000253436"/>
    </source>
</evidence>